<evidence type="ECO:0000313" key="2">
    <source>
        <dbReference type="Proteomes" id="UP000249363"/>
    </source>
</evidence>
<evidence type="ECO:0000313" key="1">
    <source>
        <dbReference type="EMBL" id="RAO70361.1"/>
    </source>
</evidence>
<dbReference type="Proteomes" id="UP000249363">
    <property type="component" value="Unassembled WGS sequence"/>
</dbReference>
<accession>A0A364L3R4</accession>
<organism evidence="1 2">
    <name type="scientific">Talaromyces amestolkiae</name>
    <dbReference type="NCBI Taxonomy" id="1196081"/>
    <lineage>
        <taxon>Eukaryota</taxon>
        <taxon>Fungi</taxon>
        <taxon>Dikarya</taxon>
        <taxon>Ascomycota</taxon>
        <taxon>Pezizomycotina</taxon>
        <taxon>Eurotiomycetes</taxon>
        <taxon>Eurotiomycetidae</taxon>
        <taxon>Eurotiales</taxon>
        <taxon>Trichocomaceae</taxon>
        <taxon>Talaromyces</taxon>
        <taxon>Talaromyces sect. Talaromyces</taxon>
    </lineage>
</organism>
<protein>
    <recommendedName>
        <fullName evidence="3">F-box domain-containing protein</fullName>
    </recommendedName>
</protein>
<dbReference type="GeneID" id="63795589"/>
<gene>
    <name evidence="1" type="ORF">BHQ10_006373</name>
</gene>
<dbReference type="RefSeq" id="XP_040734877.1">
    <property type="nucleotide sequence ID" value="XM_040878952.1"/>
</dbReference>
<dbReference type="AlphaFoldDB" id="A0A364L3R4"/>
<reference evidence="1 2" key="1">
    <citation type="journal article" date="2017" name="Biotechnol. Biofuels">
        <title>Differential beta-glucosidase expression as a function of carbon source availability in Talaromyces amestolkiae: a genomic and proteomic approach.</title>
        <authorList>
            <person name="de Eugenio L.I."/>
            <person name="Mendez-Liter J.A."/>
            <person name="Nieto-Dominguez M."/>
            <person name="Alonso L."/>
            <person name="Gil-Munoz J."/>
            <person name="Barriuso J."/>
            <person name="Prieto A."/>
            <person name="Martinez M.J."/>
        </authorList>
    </citation>
    <scope>NUCLEOTIDE SEQUENCE [LARGE SCALE GENOMIC DNA]</scope>
    <source>
        <strain evidence="1 2">CIB</strain>
    </source>
</reference>
<proteinExistence type="predicted"/>
<dbReference type="OrthoDB" id="4191831at2759"/>
<comment type="caution">
    <text evidence="1">The sequence shown here is derived from an EMBL/GenBank/DDBJ whole genome shotgun (WGS) entry which is preliminary data.</text>
</comment>
<name>A0A364L3R4_TALAM</name>
<dbReference type="EMBL" id="MIKG01000012">
    <property type="protein sequence ID" value="RAO70361.1"/>
    <property type="molecule type" value="Genomic_DNA"/>
</dbReference>
<evidence type="ECO:0008006" key="3">
    <source>
        <dbReference type="Google" id="ProtNLM"/>
    </source>
</evidence>
<keyword evidence="2" id="KW-1185">Reference proteome</keyword>
<sequence length="296" mass="34083">MATSPSSKHERDHWDNLDLLDKTLIFKTGNGPLYYDPRQFEYIFFMSSIKKVKLMIPEPKNEWFSRRYNNQPESYSKLTHLCLQESELTPSSLSHLLRLTPSLRELKYDHLININQGGESMRYFQCADMDTALQPVLPCLERLCINVDFFTAEAVDLGWGYYWGIRGTLTCLAKCSCLAYLEIPIVLLLGWTPLTIGGDNQLAAVLPLSLRHLTLTTAFEIFECNEWTRTRLYRCVGDYVQTITASASLHVPKYLEKITLKCYHTGLDPDHELVLSRLKDICVEGDIGLDIREYKL</sequence>